<dbReference type="OMA" id="VQYIPIV"/>
<evidence type="ECO:0000256" key="1">
    <source>
        <dbReference type="SAM" id="Phobius"/>
    </source>
</evidence>
<dbReference type="AlphaFoldDB" id="C4YKF3"/>
<keyword evidence="1" id="KW-0812">Transmembrane</keyword>
<sequence>MSVPILTIPESSFDPASYNNLNTANITKSKSKSKSQSQILLYIIKLTRRSSIGLILFYILGLFIIKPLMELNVTRRKDYLDYIRGKLRDFYLKSITKVQYIPIVAIKNKQTGKLYSDAIIQTDNNNNNKLSTNSTGGDDSDDRLGQNQLYKKLTKLSLLLTEGIRNYSTIELSNYKSINYSIKDLQNKSDLVYFNQNDLFVMDNGGGGGGGVSSIMTTSGNTMKKKDLAVETKNEIRSIKGLYMSGQV</sequence>
<keyword evidence="1" id="KW-0472">Membrane</keyword>
<dbReference type="HOGENOM" id="CLU_1266754_0_0_1"/>
<evidence type="ECO:0008006" key="4">
    <source>
        <dbReference type="Google" id="ProtNLM"/>
    </source>
</evidence>
<keyword evidence="3" id="KW-1185">Reference proteome</keyword>
<dbReference type="OrthoDB" id="3980365at2759"/>
<dbReference type="Proteomes" id="UP000001429">
    <property type="component" value="Chromosome 2"/>
</dbReference>
<dbReference type="EMBL" id="CH672354">
    <property type="protein sequence ID" value="EEQ47382.1"/>
    <property type="molecule type" value="Genomic_DNA"/>
</dbReference>
<name>C4YKF3_CANAW</name>
<keyword evidence="1" id="KW-1133">Transmembrane helix</keyword>
<dbReference type="VEuPathDB" id="FungiDB:CAWG_05955"/>
<dbReference type="PaxDb" id="5476-C4YKF3"/>
<protein>
    <recommendedName>
        <fullName evidence="4">Pex17p</fullName>
    </recommendedName>
</protein>
<reference evidence="2 3" key="1">
    <citation type="journal article" date="2009" name="Nature">
        <title>Evolution of pathogenicity and sexual reproduction in eight Candida genomes.</title>
        <authorList>
            <person name="Butler G."/>
            <person name="Rasmussen M.D."/>
            <person name="Lin M.F."/>
            <person name="Santos M.A."/>
            <person name="Sakthikumar S."/>
            <person name="Munro C.A."/>
            <person name="Rheinbay E."/>
            <person name="Grabherr M."/>
            <person name="Forche A."/>
            <person name="Reedy J.L."/>
            <person name="Agrafioti I."/>
            <person name="Arnaud M.B."/>
            <person name="Bates S."/>
            <person name="Brown A.J."/>
            <person name="Brunke S."/>
            <person name="Costanzo M.C."/>
            <person name="Fitzpatrick D.A."/>
            <person name="de Groot P.W."/>
            <person name="Harris D."/>
            <person name="Hoyer L.L."/>
            <person name="Hube B."/>
            <person name="Klis F.M."/>
            <person name="Kodira C."/>
            <person name="Lennard N."/>
            <person name="Logue M.E."/>
            <person name="Martin R."/>
            <person name="Neiman A.M."/>
            <person name="Nikolaou E."/>
            <person name="Quail M.A."/>
            <person name="Quinn J."/>
            <person name="Santos M.C."/>
            <person name="Schmitzberger F.F."/>
            <person name="Sherlock G."/>
            <person name="Shah P."/>
            <person name="Silverstein K.A."/>
            <person name="Skrzypek M.S."/>
            <person name="Soll D."/>
            <person name="Staggs R."/>
            <person name="Stansfield I."/>
            <person name="Stumpf M.P."/>
            <person name="Sudbery P.E."/>
            <person name="Srikantha T."/>
            <person name="Zeng Q."/>
            <person name="Berman J."/>
            <person name="Berriman M."/>
            <person name="Heitman J."/>
            <person name="Gow N.A."/>
            <person name="Lorenz M.C."/>
            <person name="Birren B.W."/>
            <person name="Kellis M."/>
            <person name="Cuomo C.A."/>
        </authorList>
    </citation>
    <scope>NUCLEOTIDE SEQUENCE [LARGE SCALE GENOMIC DNA]</scope>
    <source>
        <strain evidence="2 3">WO-1</strain>
    </source>
</reference>
<proteinExistence type="predicted"/>
<accession>C4YKF3</accession>
<gene>
    <name evidence="2" type="ORF">CAWG_05955</name>
</gene>
<evidence type="ECO:0000313" key="2">
    <source>
        <dbReference type="EMBL" id="EEQ47382.1"/>
    </source>
</evidence>
<evidence type="ECO:0000313" key="3">
    <source>
        <dbReference type="Proteomes" id="UP000001429"/>
    </source>
</evidence>
<organism evidence="2 3">
    <name type="scientific">Candida albicans (strain WO-1)</name>
    <name type="common">Yeast</name>
    <dbReference type="NCBI Taxonomy" id="294748"/>
    <lineage>
        <taxon>Eukaryota</taxon>
        <taxon>Fungi</taxon>
        <taxon>Dikarya</taxon>
        <taxon>Ascomycota</taxon>
        <taxon>Saccharomycotina</taxon>
        <taxon>Pichiomycetes</taxon>
        <taxon>Debaryomycetaceae</taxon>
        <taxon>Candida/Lodderomyces clade</taxon>
        <taxon>Candida</taxon>
    </lineage>
</organism>
<feature type="transmembrane region" description="Helical" evidence="1">
    <location>
        <begin position="50"/>
        <end position="69"/>
    </location>
</feature>